<dbReference type="SMART" id="SM00089">
    <property type="entry name" value="PKD"/>
    <property type="match status" value="2"/>
</dbReference>
<dbReference type="EMBL" id="JACXXP010000037">
    <property type="protein sequence ID" value="MBD3906650.1"/>
    <property type="molecule type" value="Genomic_DNA"/>
</dbReference>
<dbReference type="InterPro" id="IPR026444">
    <property type="entry name" value="Secre_tail"/>
</dbReference>
<dbReference type="Pfam" id="PF18962">
    <property type="entry name" value="Por_Secre_tail"/>
    <property type="match status" value="1"/>
</dbReference>
<evidence type="ECO:0000313" key="4">
    <source>
        <dbReference type="EMBL" id="MBD3906650.1"/>
    </source>
</evidence>
<dbReference type="InterPro" id="IPR013783">
    <property type="entry name" value="Ig-like_fold"/>
</dbReference>
<keyword evidence="1 2" id="KW-0732">Signal</keyword>
<feature type="domain" description="PKD" evidence="3">
    <location>
        <begin position="34"/>
        <end position="97"/>
    </location>
</feature>
<dbReference type="Pfam" id="PF18911">
    <property type="entry name" value="PKD_4"/>
    <property type="match status" value="1"/>
</dbReference>
<evidence type="ECO:0000259" key="3">
    <source>
        <dbReference type="PROSITE" id="PS50093"/>
    </source>
</evidence>
<dbReference type="InterPro" id="IPR036278">
    <property type="entry name" value="Sialidase_sf"/>
</dbReference>
<evidence type="ECO:0000313" key="5">
    <source>
        <dbReference type="EMBL" id="MCC9035537.1"/>
    </source>
</evidence>
<gene>
    <name evidence="4" type="ORF">IEW27_18880</name>
    <name evidence="5" type="ORF">LNP80_14900</name>
</gene>
<dbReference type="Proteomes" id="UP001107960">
    <property type="component" value="Unassembled WGS sequence"/>
</dbReference>
<dbReference type="Gene3D" id="2.60.40.10">
    <property type="entry name" value="Immunoglobulins"/>
    <property type="match status" value="2"/>
</dbReference>
<reference evidence="6" key="2">
    <citation type="submission" date="2023-07" db="EMBL/GenBank/DDBJ databases">
        <title>Description of novel Chryseobacterium sp. strain C-2.</title>
        <authorList>
            <person name="Saticioglu I.B."/>
        </authorList>
    </citation>
    <scope>NUCLEOTIDE SEQUENCE [LARGE SCALE GENOMIC DNA]</scope>
    <source>
        <strain evidence="6">C-2</strain>
    </source>
</reference>
<evidence type="ECO:0000313" key="6">
    <source>
        <dbReference type="Proteomes" id="UP000603715"/>
    </source>
</evidence>
<evidence type="ECO:0000313" key="7">
    <source>
        <dbReference type="Proteomes" id="UP001107960"/>
    </source>
</evidence>
<dbReference type="EMBL" id="JAJJML010000001">
    <property type="protein sequence ID" value="MCC9035537.1"/>
    <property type="molecule type" value="Genomic_DNA"/>
</dbReference>
<evidence type="ECO:0000256" key="2">
    <source>
        <dbReference type="SAM" id="SignalP"/>
    </source>
</evidence>
<dbReference type="InterPro" id="IPR000601">
    <property type="entry name" value="PKD_dom"/>
</dbReference>
<protein>
    <submittedName>
        <fullName evidence="5">PKD domain-containing protein</fullName>
    </submittedName>
</protein>
<reference evidence="4" key="3">
    <citation type="submission" date="2024-05" db="EMBL/GenBank/DDBJ databases">
        <title>Description of novel Chryseobacterium sp. strain C-2.</title>
        <authorList>
            <person name="Saticioglu I.B."/>
        </authorList>
    </citation>
    <scope>NUCLEOTIDE SEQUENCE</scope>
    <source>
        <strain evidence="4">C-2</strain>
    </source>
</reference>
<dbReference type="CDD" id="cd00146">
    <property type="entry name" value="PKD"/>
    <property type="match status" value="1"/>
</dbReference>
<keyword evidence="6" id="KW-1185">Reference proteome</keyword>
<dbReference type="InterPro" id="IPR035986">
    <property type="entry name" value="PKD_dom_sf"/>
</dbReference>
<dbReference type="SUPFAM" id="SSF49299">
    <property type="entry name" value="PKD domain"/>
    <property type="match status" value="2"/>
</dbReference>
<accession>A0A9Q3UVU8</accession>
<dbReference type="PROSITE" id="PS50093">
    <property type="entry name" value="PKD"/>
    <property type="match status" value="2"/>
</dbReference>
<feature type="domain" description="PKD" evidence="3">
    <location>
        <begin position="282"/>
        <end position="346"/>
    </location>
</feature>
<reference evidence="5" key="1">
    <citation type="submission" date="2021-11" db="EMBL/GenBank/DDBJ databases">
        <title>Description of novel Chryseobacterium species.</title>
        <authorList>
            <person name="Saticioglu I.B."/>
            <person name="Ay H."/>
            <person name="Altun S."/>
            <person name="Duman M."/>
        </authorList>
    </citation>
    <scope>NUCLEOTIDE SEQUENCE</scope>
    <source>
        <strain evidence="5">C-39</strain>
    </source>
</reference>
<dbReference type="RefSeq" id="WP_191181048.1">
    <property type="nucleotide sequence ID" value="NZ_JACXXP010000037.1"/>
</dbReference>
<feature type="chain" id="PRO_5040491720" evidence="2">
    <location>
        <begin position="19"/>
        <end position="1606"/>
    </location>
</feature>
<dbReference type="SUPFAM" id="SSF50939">
    <property type="entry name" value="Sialidases"/>
    <property type="match status" value="1"/>
</dbReference>
<feature type="signal peptide" evidence="2">
    <location>
        <begin position="1"/>
        <end position="18"/>
    </location>
</feature>
<evidence type="ECO:0000256" key="1">
    <source>
        <dbReference type="ARBA" id="ARBA00022729"/>
    </source>
</evidence>
<organism evidence="5 7">
    <name type="scientific">Chryseobacterium muglaense</name>
    <dbReference type="NCBI Taxonomy" id="2893752"/>
    <lineage>
        <taxon>Bacteria</taxon>
        <taxon>Pseudomonadati</taxon>
        <taxon>Bacteroidota</taxon>
        <taxon>Flavobacteriia</taxon>
        <taxon>Flavobacteriales</taxon>
        <taxon>Weeksellaceae</taxon>
        <taxon>Chryseobacterium group</taxon>
        <taxon>Chryseobacterium</taxon>
    </lineage>
</organism>
<dbReference type="NCBIfam" id="TIGR04183">
    <property type="entry name" value="Por_Secre_tail"/>
    <property type="match status" value="1"/>
</dbReference>
<sequence>MRKIILFFLLFCAFIANAQSPLSRFNVVVSGNNTLTFSDSSTGSPTNFAWEFVGGNPATSTSSNPVVTYATQGSYTAKLTVSNSSGSSVSTRTVKITTGNIIDLSTGRNNDGTLMPEIGAVDSDWTYTNPSGLTSTPVTRHANVSGWSSASTGGVAGITRWITGNNVMYGDHYYASKEFEIPEGVTTAVLNLRTLSFVRSWTYLVKKNTNGTESETLITNTVWQNDGAKGWLNSRNPEVINYPLAAGKYFIKVKVFTNNSDQRQATDTNANVNFGNAITISPIAEFSATPNSAFVGNNVQFTNMSQGTPASLLWKFEDGANILTSTNNNPVVAFSTVGSHYAELNADYGNSLLSSLRINNYIQTVTQDTPVVAVTQPSCSVPSGTITVTSPTSGVTYSFDNGVTFQSSNILSGLSSGTYSVRVKNSGGVISQSTNAVIDPVLNAPANPVLSITQPSCAVTTGTITVTSPSAGVEYSFDGGVNFQTSNTKTGVSTGNYTIVVRNSAGCTSSLNAVINTTDCRDWTKAPNSYVFDPSQNNDGLYIPVKKAYEMWRKDAFLSTSVLPNGSVTADVLWEDEHGLIKSGTNYNLELVDSGDNAKIKVPVNKSKKGNAVVAFRINGEVFWSWHVWVTDDPSNGSTYKSYTGVRREKSDGTLEVIPDAEWGWMDRNLGAISNSNTSGEWNKNGGLLYQWGRKDPIPSLVDRGNDFYEVSGSIGRVRHRQAKNFDNAQNFDNLRQFVPVSNATVDNNIKLSVKNPLSLIYVNKDDNSGPAYYNNNANLMINWFGKTATLPDSRLTELNLWSDNSKGKVAANYNFYSANTPYRNKSSFDPCPNGWRIPSMLVSNLASGSYVDDIRVDYSPFGVRTTLGKNAFESNGYNIIKPNDNNVAAFMTGFKLYPNIGFDLSNAGGFDMGVFPGTGGIAINAQGGQYADQHHIGLWTATMSRHFDATPAVGARALFMVPDKGQPDIPDSGNPTIKGRYWYEPLAVGKTSDANGCRCIKDPLYAVNDYNFPTEYIASNSEYTVGLDNPNTYQVVKAAVAFVVEIPVSKAFSVQSQLLNNPDILNASNFNALKVNVLWATNTNLINAVNVINPSPGSLADLVNSKIVVNVNPNQSGNAVVTLHNGSITNPVYWSWHIWVTDTAIGSNVYATEIPNATATNYVNYVPKGDVLKTEFMDRNLGAIDAFPSVVNPLTPTAEEYAKIKVSTGLQYQWGRKDPIPSFQYADRSSYDIFLGNANSNGAIAYTTLNATTYNNMSGSYIVPYNTYTNTSNANILANDKVNDKVAKVLSYSVKNPLVYMIPSSFAPRNNAIPNYTNGTDWLLDEPNVANDRWGRGGKKSPFDPCPEGWRIPDLTGVAIVSNKDFGMSPWYKKDKMVATSYNLVTDYLGTQVKNSANSSIGFMFNNPAYTVGNYPNAPARGIRSVTANQTPVGTYGVNSFEYSGVWTAAMNSNYIGRPINILFDAASSANRFIAFHDNNDPYFGMSCRCVKVNYNQDGSEEGPIPAIPVTPGAAMKASNVFSKSEISEKVKENKIVLFPNPVKDVLYIKATESKDYYYQIYNASGQLVKSGKFENTQTSVSSLVQGVYLVRINNSEALVKIIKK</sequence>
<dbReference type="Proteomes" id="UP000603715">
    <property type="component" value="Unassembled WGS sequence"/>
</dbReference>
<comment type="caution">
    <text evidence="5">The sequence shown here is derived from an EMBL/GenBank/DDBJ whole genome shotgun (WGS) entry which is preliminary data.</text>
</comment>
<name>A0A9Q3UVU8_9FLAO</name>
<dbReference type="InterPro" id="IPR022409">
    <property type="entry name" value="PKD/Chitinase_dom"/>
</dbReference>
<proteinExistence type="predicted"/>